<gene>
    <name evidence="1" type="ORF">ACFQS3_10640</name>
</gene>
<protein>
    <recommendedName>
        <fullName evidence="3">Lipoprotein</fullName>
    </recommendedName>
</protein>
<reference evidence="2" key="1">
    <citation type="journal article" date="2019" name="Int. J. Syst. Evol. Microbiol.">
        <title>The Global Catalogue of Microorganisms (GCM) 10K type strain sequencing project: providing services to taxonomists for standard genome sequencing and annotation.</title>
        <authorList>
            <consortium name="The Broad Institute Genomics Platform"/>
            <consortium name="The Broad Institute Genome Sequencing Center for Infectious Disease"/>
            <person name="Wu L."/>
            <person name="Ma J."/>
        </authorList>
    </citation>
    <scope>NUCLEOTIDE SEQUENCE [LARGE SCALE GENOMIC DNA]</scope>
    <source>
        <strain evidence="2">KACC 12634</strain>
    </source>
</reference>
<organism evidence="1 2">
    <name type="scientific">Glycomyces mayteni</name>
    <dbReference type="NCBI Taxonomy" id="543887"/>
    <lineage>
        <taxon>Bacteria</taxon>
        <taxon>Bacillati</taxon>
        <taxon>Actinomycetota</taxon>
        <taxon>Actinomycetes</taxon>
        <taxon>Glycomycetales</taxon>
        <taxon>Glycomycetaceae</taxon>
        <taxon>Glycomyces</taxon>
    </lineage>
</organism>
<proteinExistence type="predicted"/>
<accession>A0ABW2D824</accession>
<sequence>MACGLAVCWAASGCGTGQRGEDAEAAADAFVTALAEGDGAAACGLLSPEAAERLAAEDGEACGAAVLALGLPTEAVGTADVWGDRALVRTGGDTLFLAELAGGWKVVAAGCAPQGERPYECEVEG</sequence>
<evidence type="ECO:0000313" key="1">
    <source>
        <dbReference type="EMBL" id="MFC6957650.1"/>
    </source>
</evidence>
<dbReference type="EMBL" id="JBHSYS010000002">
    <property type="protein sequence ID" value="MFC6957650.1"/>
    <property type="molecule type" value="Genomic_DNA"/>
</dbReference>
<dbReference type="Proteomes" id="UP001596470">
    <property type="component" value="Unassembled WGS sequence"/>
</dbReference>
<evidence type="ECO:0000313" key="2">
    <source>
        <dbReference type="Proteomes" id="UP001596470"/>
    </source>
</evidence>
<keyword evidence="2" id="KW-1185">Reference proteome</keyword>
<evidence type="ECO:0008006" key="3">
    <source>
        <dbReference type="Google" id="ProtNLM"/>
    </source>
</evidence>
<name>A0ABW2D824_9ACTN</name>
<dbReference type="RefSeq" id="WP_382349584.1">
    <property type="nucleotide sequence ID" value="NZ_JBHMBP010000002.1"/>
</dbReference>
<comment type="caution">
    <text evidence="1">The sequence shown here is derived from an EMBL/GenBank/DDBJ whole genome shotgun (WGS) entry which is preliminary data.</text>
</comment>